<sequence>MSITENSIRISRQADHTVITLQGVLDQELSSNLVPLVSKVAPPIIFDLRQVSYVTAAGSRVILGYYQSFGVKPILRYANQNIIELLDLTGTLNYVSLAEDEPITTAN</sequence>
<dbReference type="Pfam" id="PF01740">
    <property type="entry name" value="STAS"/>
    <property type="match status" value="1"/>
</dbReference>
<dbReference type="CDD" id="cd07043">
    <property type="entry name" value="STAS_anti-anti-sigma_factors"/>
    <property type="match status" value="1"/>
</dbReference>
<evidence type="ECO:0000313" key="2">
    <source>
        <dbReference type="EMBL" id="SKA75066.1"/>
    </source>
</evidence>
<dbReference type="InterPro" id="IPR036513">
    <property type="entry name" value="STAS_dom_sf"/>
</dbReference>
<dbReference type="EMBL" id="FUYB01000005">
    <property type="protein sequence ID" value="SKA75066.1"/>
    <property type="molecule type" value="Genomic_DNA"/>
</dbReference>
<dbReference type="PROSITE" id="PS50801">
    <property type="entry name" value="STAS"/>
    <property type="match status" value="1"/>
</dbReference>
<dbReference type="STRING" id="92487.SAMN02745130_01468"/>
<dbReference type="Proteomes" id="UP000190460">
    <property type="component" value="Unassembled WGS sequence"/>
</dbReference>
<gene>
    <name evidence="2" type="ORF">SAMN02745130_01468</name>
</gene>
<protein>
    <submittedName>
        <fullName evidence="2">Anti-anti-sigma factor</fullName>
    </submittedName>
</protein>
<name>A0A1T4WCN5_9GAMM</name>
<dbReference type="OrthoDB" id="280847at2"/>
<evidence type="ECO:0000313" key="3">
    <source>
        <dbReference type="Proteomes" id="UP000190460"/>
    </source>
</evidence>
<keyword evidence="3" id="KW-1185">Reference proteome</keyword>
<feature type="domain" description="STAS" evidence="1">
    <location>
        <begin position="44"/>
        <end position="107"/>
    </location>
</feature>
<dbReference type="InterPro" id="IPR002645">
    <property type="entry name" value="STAS_dom"/>
</dbReference>
<evidence type="ECO:0000259" key="1">
    <source>
        <dbReference type="PROSITE" id="PS50801"/>
    </source>
</evidence>
<reference evidence="3" key="1">
    <citation type="submission" date="2017-02" db="EMBL/GenBank/DDBJ databases">
        <authorList>
            <person name="Varghese N."/>
            <person name="Submissions S."/>
        </authorList>
    </citation>
    <scope>NUCLEOTIDE SEQUENCE [LARGE SCALE GENOMIC DNA]</scope>
    <source>
        <strain evidence="3">ATCC 49788</strain>
    </source>
</reference>
<dbReference type="Gene3D" id="3.30.750.24">
    <property type="entry name" value="STAS domain"/>
    <property type="match status" value="1"/>
</dbReference>
<accession>A0A1T4WCN5</accession>
<organism evidence="2 3">
    <name type="scientific">Thiothrix eikelboomii</name>
    <dbReference type="NCBI Taxonomy" id="92487"/>
    <lineage>
        <taxon>Bacteria</taxon>
        <taxon>Pseudomonadati</taxon>
        <taxon>Pseudomonadota</taxon>
        <taxon>Gammaproteobacteria</taxon>
        <taxon>Thiotrichales</taxon>
        <taxon>Thiotrichaceae</taxon>
        <taxon>Thiothrix</taxon>
    </lineage>
</organism>
<dbReference type="SUPFAM" id="SSF52091">
    <property type="entry name" value="SpoIIaa-like"/>
    <property type="match status" value="1"/>
</dbReference>
<proteinExistence type="predicted"/>
<dbReference type="AlphaFoldDB" id="A0A1T4WCN5"/>
<dbReference type="RefSeq" id="WP_078921945.1">
    <property type="nucleotide sequence ID" value="NZ_FUYB01000005.1"/>
</dbReference>